<evidence type="ECO:0000256" key="2">
    <source>
        <dbReference type="ARBA" id="ARBA00005420"/>
    </source>
</evidence>
<evidence type="ECO:0000256" key="1">
    <source>
        <dbReference type="ARBA" id="ARBA00004477"/>
    </source>
</evidence>
<keyword evidence="5 11" id="KW-0812">Transmembrane</keyword>
<dbReference type="InterPro" id="IPR007130">
    <property type="entry name" value="DAGAT"/>
</dbReference>
<evidence type="ECO:0000256" key="6">
    <source>
        <dbReference type="ARBA" id="ARBA00022824"/>
    </source>
</evidence>
<organism evidence="12">
    <name type="scientific">Spodoptera frugiperda</name>
    <name type="common">Fall armyworm</name>
    <dbReference type="NCBI Taxonomy" id="7108"/>
    <lineage>
        <taxon>Eukaryota</taxon>
        <taxon>Metazoa</taxon>
        <taxon>Ecdysozoa</taxon>
        <taxon>Arthropoda</taxon>
        <taxon>Hexapoda</taxon>
        <taxon>Insecta</taxon>
        <taxon>Pterygota</taxon>
        <taxon>Neoptera</taxon>
        <taxon>Endopterygota</taxon>
        <taxon>Lepidoptera</taxon>
        <taxon>Glossata</taxon>
        <taxon>Ditrysia</taxon>
        <taxon>Noctuoidea</taxon>
        <taxon>Noctuidae</taxon>
        <taxon>Amphipyrinae</taxon>
        <taxon>Spodoptera</taxon>
    </lineage>
</organism>
<evidence type="ECO:0000256" key="11">
    <source>
        <dbReference type="RuleBase" id="RU367023"/>
    </source>
</evidence>
<evidence type="ECO:0000256" key="8">
    <source>
        <dbReference type="ARBA" id="ARBA00023098"/>
    </source>
</evidence>
<dbReference type="GO" id="GO:0005789">
    <property type="term" value="C:endoplasmic reticulum membrane"/>
    <property type="evidence" value="ECO:0007669"/>
    <property type="project" value="UniProtKB-SubCell"/>
</dbReference>
<dbReference type="PANTHER" id="PTHR12317">
    <property type="entry name" value="DIACYLGLYCEROL O-ACYLTRANSFERASE"/>
    <property type="match status" value="1"/>
</dbReference>
<evidence type="ECO:0000256" key="3">
    <source>
        <dbReference type="ARBA" id="ARBA00022516"/>
    </source>
</evidence>
<feature type="transmembrane region" description="Helical" evidence="11">
    <location>
        <begin position="50"/>
        <end position="72"/>
    </location>
</feature>
<reference evidence="12" key="1">
    <citation type="submission" date="2016-07" db="EMBL/GenBank/DDBJ databases">
        <authorList>
            <person name="Bretaudeau A."/>
        </authorList>
    </citation>
    <scope>NUCLEOTIDE SEQUENCE</scope>
    <source>
        <strain evidence="12">Rice</strain>
        <tissue evidence="12">Whole body</tissue>
    </source>
</reference>
<dbReference type="EC" id="2.3.1.-" evidence="11"/>
<dbReference type="GO" id="GO:0004144">
    <property type="term" value="F:diacylglycerol O-acyltransferase activity"/>
    <property type="evidence" value="ECO:0007669"/>
    <property type="project" value="TreeGrafter"/>
</dbReference>
<comment type="caution">
    <text evidence="11">Lacks conserved residue(s) required for the propagation of feature annotation.</text>
</comment>
<protein>
    <recommendedName>
        <fullName evidence="11">Acyltransferase</fullName>
        <ecNumber evidence="11">2.3.1.-</ecNumber>
    </recommendedName>
</protein>
<dbReference type="CDD" id="cd07987">
    <property type="entry name" value="LPLAT_MGAT-like"/>
    <property type="match status" value="1"/>
</dbReference>
<evidence type="ECO:0000313" key="12">
    <source>
        <dbReference type="EMBL" id="SOQ47898.1"/>
    </source>
</evidence>
<evidence type="ECO:0000256" key="10">
    <source>
        <dbReference type="ARBA" id="ARBA00023315"/>
    </source>
</evidence>
<keyword evidence="9 11" id="KW-0472">Membrane</keyword>
<comment type="similarity">
    <text evidence="2 11">Belongs to the diacylglycerol acyltransferase family.</text>
</comment>
<keyword evidence="4 11" id="KW-0808">Transferase</keyword>
<dbReference type="GO" id="GO:0019432">
    <property type="term" value="P:triglyceride biosynthetic process"/>
    <property type="evidence" value="ECO:0007669"/>
    <property type="project" value="TreeGrafter"/>
</dbReference>
<dbReference type="PANTHER" id="PTHR12317:SF79">
    <property type="entry name" value="ACYLTRANSFERASE"/>
    <property type="match status" value="1"/>
</dbReference>
<gene>
    <name evidence="12" type="ORF">SFRICE_008375</name>
</gene>
<dbReference type="AlphaFoldDB" id="A0A2H1W4C9"/>
<evidence type="ECO:0000256" key="5">
    <source>
        <dbReference type="ARBA" id="ARBA00022692"/>
    </source>
</evidence>
<comment type="subcellular location">
    <subcellularLocation>
        <location evidence="1 11">Endoplasmic reticulum membrane</location>
        <topology evidence="1 11">Multi-pass membrane protein</topology>
    </subcellularLocation>
</comment>
<sequence length="369" mass="42066">MNHQTTTDGAQYVGPDNLPGLRLEEQGQVSTLLGIQWAPMDIPMSRRLQTFAAFLWIYLILFGEAFAIYLFIQLVYSKYWWAVIIYGVWMLNDIEICNRGGRSSEWVRNWIWWRYLADYFPIKLVKTVDLDPSKNYMFACFPHGVISLGAFSSFCTNATDFKKLFPGMTCHLITLGGHFLVPFFRDLALALGICSSSEQSLLYLLDKKKYEGNCACMIIGGAAEALDAHPKEYKVILSRRKGFIRVAMKSGAALVPVFSFGETDLFRPPNNPENSLLRRFQEKVRQITGISPMFPMGRGLFQYSYGVLPIRAPVTTVVGAPMEVKRILEPTSEEIDAVHAEFTERLQTLFETEKVKYLKYHEEAKLVIT</sequence>
<name>A0A2H1W4C9_SPOFR</name>
<evidence type="ECO:0000256" key="9">
    <source>
        <dbReference type="ARBA" id="ARBA00023136"/>
    </source>
</evidence>
<keyword evidence="10" id="KW-0012">Acyltransferase</keyword>
<keyword evidence="8" id="KW-0443">Lipid metabolism</keyword>
<dbReference type="Pfam" id="PF03982">
    <property type="entry name" value="DAGAT"/>
    <property type="match status" value="1"/>
</dbReference>
<evidence type="ECO:0000256" key="4">
    <source>
        <dbReference type="ARBA" id="ARBA00022679"/>
    </source>
</evidence>
<evidence type="ECO:0000256" key="7">
    <source>
        <dbReference type="ARBA" id="ARBA00022989"/>
    </source>
</evidence>
<dbReference type="EMBL" id="ODYU01006240">
    <property type="protein sequence ID" value="SOQ47898.1"/>
    <property type="molecule type" value="Genomic_DNA"/>
</dbReference>
<keyword evidence="6 11" id="KW-0256">Endoplasmic reticulum</keyword>
<accession>A0A2H1W4C9</accession>
<keyword evidence="3" id="KW-0444">Lipid biosynthesis</keyword>
<proteinExistence type="inferred from homology"/>
<keyword evidence="7 11" id="KW-1133">Transmembrane helix</keyword>